<organism evidence="2 3">
    <name type="scientific">Pelagibacterium luteolum</name>
    <dbReference type="NCBI Taxonomy" id="440168"/>
    <lineage>
        <taxon>Bacteria</taxon>
        <taxon>Pseudomonadati</taxon>
        <taxon>Pseudomonadota</taxon>
        <taxon>Alphaproteobacteria</taxon>
        <taxon>Hyphomicrobiales</taxon>
        <taxon>Devosiaceae</taxon>
        <taxon>Pelagibacterium</taxon>
    </lineage>
</organism>
<name>A0A1G7UQ49_9HYPH</name>
<protein>
    <submittedName>
        <fullName evidence="2">Uncharacterized protein</fullName>
    </submittedName>
</protein>
<evidence type="ECO:0000313" key="3">
    <source>
        <dbReference type="Proteomes" id="UP000199495"/>
    </source>
</evidence>
<keyword evidence="1" id="KW-0472">Membrane</keyword>
<proteinExistence type="predicted"/>
<dbReference type="OrthoDB" id="9959276at2"/>
<evidence type="ECO:0000256" key="1">
    <source>
        <dbReference type="SAM" id="Phobius"/>
    </source>
</evidence>
<dbReference type="AlphaFoldDB" id="A0A1G7UQ49"/>
<feature type="transmembrane region" description="Helical" evidence="1">
    <location>
        <begin position="42"/>
        <end position="70"/>
    </location>
</feature>
<dbReference type="RefSeq" id="WP_090594265.1">
    <property type="nucleotide sequence ID" value="NZ_FNCS01000003.1"/>
</dbReference>
<sequence length="71" mass="7193">MKSYVKLASGFMLSGVSAVFLERAVASGMANANMHLPVGSGWLTTAMAVIPLALLAVGVVIYIGGAVLGLK</sequence>
<accession>A0A1G7UQ49</accession>
<dbReference type="EMBL" id="FNCS01000003">
    <property type="protein sequence ID" value="SDG49643.1"/>
    <property type="molecule type" value="Genomic_DNA"/>
</dbReference>
<keyword evidence="1" id="KW-0812">Transmembrane</keyword>
<keyword evidence="3" id="KW-1185">Reference proteome</keyword>
<reference evidence="2 3" key="1">
    <citation type="submission" date="2016-10" db="EMBL/GenBank/DDBJ databases">
        <authorList>
            <person name="de Groot N.N."/>
        </authorList>
    </citation>
    <scope>NUCLEOTIDE SEQUENCE [LARGE SCALE GENOMIC DNA]</scope>
    <source>
        <strain evidence="2 3">CGMCC 1.10267</strain>
    </source>
</reference>
<keyword evidence="1" id="KW-1133">Transmembrane helix</keyword>
<gene>
    <name evidence="2" type="ORF">SAMN04487974_103208</name>
</gene>
<evidence type="ECO:0000313" key="2">
    <source>
        <dbReference type="EMBL" id="SDG49643.1"/>
    </source>
</evidence>
<dbReference type="Proteomes" id="UP000199495">
    <property type="component" value="Unassembled WGS sequence"/>
</dbReference>